<organism evidence="1 2">
    <name type="scientific">Erythroxylum novogranatense</name>
    <dbReference type="NCBI Taxonomy" id="1862640"/>
    <lineage>
        <taxon>Eukaryota</taxon>
        <taxon>Viridiplantae</taxon>
        <taxon>Streptophyta</taxon>
        <taxon>Embryophyta</taxon>
        <taxon>Tracheophyta</taxon>
        <taxon>Spermatophyta</taxon>
        <taxon>Magnoliopsida</taxon>
        <taxon>eudicotyledons</taxon>
        <taxon>Gunneridae</taxon>
        <taxon>Pentapetalae</taxon>
        <taxon>rosids</taxon>
        <taxon>fabids</taxon>
        <taxon>Malpighiales</taxon>
        <taxon>Erythroxylaceae</taxon>
        <taxon>Erythroxylum</taxon>
    </lineage>
</organism>
<comment type="caution">
    <text evidence="1">The sequence shown here is derived from an EMBL/GenBank/DDBJ whole genome shotgun (WGS) entry which is preliminary data.</text>
</comment>
<name>A0AAV8U0V3_9ROSI</name>
<gene>
    <name evidence="1" type="ORF">K2173_027172</name>
</gene>
<dbReference type="AlphaFoldDB" id="A0AAV8U0V3"/>
<accession>A0AAV8U0V3</accession>
<keyword evidence="2" id="KW-1185">Reference proteome</keyword>
<reference evidence="1 2" key="1">
    <citation type="submission" date="2021-09" db="EMBL/GenBank/DDBJ databases">
        <title>Genomic insights and catalytic innovation underlie evolution of tropane alkaloids biosynthesis.</title>
        <authorList>
            <person name="Wang Y.-J."/>
            <person name="Tian T."/>
            <person name="Huang J.-P."/>
            <person name="Huang S.-X."/>
        </authorList>
    </citation>
    <scope>NUCLEOTIDE SEQUENCE [LARGE SCALE GENOMIC DNA]</scope>
    <source>
        <strain evidence="1">KIB-2018</strain>
        <tissue evidence="1">Leaf</tissue>
    </source>
</reference>
<protein>
    <submittedName>
        <fullName evidence="1">Uncharacterized protein</fullName>
    </submittedName>
</protein>
<sequence>MQSVEVAVRAWEKSSVRWWERWLLLVEVGRKRKKPVQSLYPTMLRQTRKSRSNNQLMFGTFSKQSSNLLGSKKRTTSVSRKVA</sequence>
<proteinExistence type="predicted"/>
<dbReference type="Proteomes" id="UP001159364">
    <property type="component" value="Linkage Group LG02"/>
</dbReference>
<evidence type="ECO:0000313" key="2">
    <source>
        <dbReference type="Proteomes" id="UP001159364"/>
    </source>
</evidence>
<evidence type="ECO:0000313" key="1">
    <source>
        <dbReference type="EMBL" id="KAJ8771995.1"/>
    </source>
</evidence>
<dbReference type="EMBL" id="JAIWQS010000002">
    <property type="protein sequence ID" value="KAJ8771995.1"/>
    <property type="molecule type" value="Genomic_DNA"/>
</dbReference>